<evidence type="ECO:0000259" key="3">
    <source>
        <dbReference type="Pfam" id="PF12697"/>
    </source>
</evidence>
<dbReference type="Gene3D" id="3.40.50.1820">
    <property type="entry name" value="alpha/beta hydrolase"/>
    <property type="match status" value="1"/>
</dbReference>
<dbReference type="PANTHER" id="PTHR43798">
    <property type="entry name" value="MONOACYLGLYCEROL LIPASE"/>
    <property type="match status" value="1"/>
</dbReference>
<feature type="compositionally biased region" description="Basic and acidic residues" evidence="2">
    <location>
        <begin position="1"/>
        <end position="13"/>
    </location>
</feature>
<comment type="caution">
    <text evidence="4">The sequence shown here is derived from an EMBL/GenBank/DDBJ whole genome shotgun (WGS) entry which is preliminary data.</text>
</comment>
<dbReference type="GO" id="GO:0016787">
    <property type="term" value="F:hydrolase activity"/>
    <property type="evidence" value="ECO:0007669"/>
    <property type="project" value="UniProtKB-KW"/>
</dbReference>
<evidence type="ECO:0000256" key="1">
    <source>
        <dbReference type="ARBA" id="ARBA00022801"/>
    </source>
</evidence>
<dbReference type="EMBL" id="CANL01000027">
    <property type="protein sequence ID" value="CCM64091.1"/>
    <property type="molecule type" value="Genomic_DNA"/>
</dbReference>
<dbReference type="Proteomes" id="UP000018291">
    <property type="component" value="Unassembled WGS sequence"/>
</dbReference>
<keyword evidence="5" id="KW-1185">Reference proteome</keyword>
<dbReference type="InterPro" id="IPR050266">
    <property type="entry name" value="AB_hydrolase_sf"/>
</dbReference>
<dbReference type="PRINTS" id="PR00412">
    <property type="entry name" value="EPOXHYDRLASE"/>
</dbReference>
<feature type="domain" description="AB hydrolase-1" evidence="3">
    <location>
        <begin position="62"/>
        <end position="296"/>
    </location>
</feature>
<organism evidence="4 5">
    <name type="scientific">Candidatus Neomicrothrix parvicella RN1</name>
    <dbReference type="NCBI Taxonomy" id="1229780"/>
    <lineage>
        <taxon>Bacteria</taxon>
        <taxon>Bacillati</taxon>
        <taxon>Actinomycetota</taxon>
        <taxon>Acidimicrobiia</taxon>
        <taxon>Acidimicrobiales</taxon>
        <taxon>Microthrixaceae</taxon>
        <taxon>Candidatus Neomicrothrix</taxon>
    </lineage>
</organism>
<proteinExistence type="predicted"/>
<evidence type="ECO:0000256" key="2">
    <source>
        <dbReference type="SAM" id="MobiDB-lite"/>
    </source>
</evidence>
<evidence type="ECO:0000313" key="5">
    <source>
        <dbReference type="Proteomes" id="UP000018291"/>
    </source>
</evidence>
<dbReference type="RefSeq" id="WP_012227661.1">
    <property type="nucleotide sequence ID" value="NZ_HG422565.1"/>
</dbReference>
<sequence length="377" mass="40303">MASRQLIKDRPDGEVTDPLVGPITDAPQGVGLSRPPRLARHRIHLDDGHPVGITMAGSGIPLVVIHGFTAEGFLYAQTLSRLCGMGFRVIAIDIAGHGGTAGLPEDGANIAAYSALVKRVLDELGIRHALLAGHSMGGRLVTQLAANHPERVLGVVLIDAIVGDTWDRMVYLFRVWPPLLGAVGVALMVDSILVPPLSRDPRQAVKFLRLFTPTLLGHVAKPWRLLGPAVSILRTRSSRYALDAAAAEGVPFYILHGDRDVAVPHRTSEDAARRVGADLITVEKAGHSWLLSDPETLPAIMAELLEGRLGDDLRAAFVELGVGEDPDLPAIHSACYEPGAAVFDLALPEPQEYTDTAVKRAGPAFAWHRHVPDVTAA</sequence>
<dbReference type="GO" id="GO:0016020">
    <property type="term" value="C:membrane"/>
    <property type="evidence" value="ECO:0007669"/>
    <property type="project" value="TreeGrafter"/>
</dbReference>
<dbReference type="InterPro" id="IPR000639">
    <property type="entry name" value="Epox_hydrolase-like"/>
</dbReference>
<dbReference type="InterPro" id="IPR029058">
    <property type="entry name" value="AB_hydrolase_fold"/>
</dbReference>
<reference evidence="4 5" key="1">
    <citation type="journal article" date="2013" name="ISME J.">
        <title>Metabolic model for the filamentous 'Candidatus Microthrix parvicella' based on genomic and metagenomic analyses.</title>
        <authorList>
            <person name="Jon McIlroy S."/>
            <person name="Kristiansen R."/>
            <person name="Albertsen M."/>
            <person name="Michael Karst S."/>
            <person name="Rossetti S."/>
            <person name="Lund Nielsen J."/>
            <person name="Tandoi V."/>
            <person name="James Seviour R."/>
            <person name="Nielsen P.H."/>
        </authorList>
    </citation>
    <scope>NUCLEOTIDE SEQUENCE [LARGE SCALE GENOMIC DNA]</scope>
    <source>
        <strain evidence="4 5">RN1</strain>
    </source>
</reference>
<gene>
    <name evidence="4" type="ORF">BN381_330076</name>
</gene>
<name>R4Z455_9ACTN</name>
<dbReference type="SUPFAM" id="SSF53474">
    <property type="entry name" value="alpha/beta-Hydrolases"/>
    <property type="match status" value="1"/>
</dbReference>
<dbReference type="eggNOG" id="COG1073">
    <property type="taxonomic scope" value="Bacteria"/>
</dbReference>
<keyword evidence="1 4" id="KW-0378">Hydrolase</keyword>
<feature type="region of interest" description="Disordered" evidence="2">
    <location>
        <begin position="1"/>
        <end position="31"/>
    </location>
</feature>
<dbReference type="STRING" id="1229780.BN381_330076"/>
<dbReference type="HOGENOM" id="CLU_751879_0_0_11"/>
<dbReference type="OrthoDB" id="9770427at2"/>
<dbReference type="AlphaFoldDB" id="R4Z455"/>
<dbReference type="Pfam" id="PF12697">
    <property type="entry name" value="Abhydrolase_6"/>
    <property type="match status" value="1"/>
</dbReference>
<evidence type="ECO:0000313" key="4">
    <source>
        <dbReference type="EMBL" id="CCM64091.1"/>
    </source>
</evidence>
<accession>R4Z455</accession>
<dbReference type="PANTHER" id="PTHR43798:SF31">
    <property type="entry name" value="AB HYDROLASE SUPERFAMILY PROTEIN YCLE"/>
    <property type="match status" value="1"/>
</dbReference>
<protein>
    <submittedName>
        <fullName evidence="4">Putative hydrolase</fullName>
    </submittedName>
</protein>
<dbReference type="InterPro" id="IPR000073">
    <property type="entry name" value="AB_hydrolase_1"/>
</dbReference>
<dbReference type="PRINTS" id="PR00111">
    <property type="entry name" value="ABHYDROLASE"/>
</dbReference>